<comment type="function">
    <text evidence="7">SbcCD cleaves DNA hairpin structures. These structures can inhibit DNA replication and are intermediates in certain DNA recombination reactions. The complex acts as a 3'-&gt;5' double strand exonuclease that can open hairpins. It also has a 5' single-strand endonuclease activity.</text>
</comment>
<keyword evidence="4 7" id="KW-0540">Nuclease</keyword>
<dbReference type="CDD" id="cd00840">
    <property type="entry name" value="MPP_Mre11_N"/>
    <property type="match status" value="1"/>
</dbReference>
<comment type="similarity">
    <text evidence="1 7">Belongs to the SbcD family.</text>
</comment>
<evidence type="ECO:0000256" key="1">
    <source>
        <dbReference type="ARBA" id="ARBA00010555"/>
    </source>
</evidence>
<sequence length="388" mass="41630">MRILHTSDWHLGRSFHGAGLLAAQGHFIDRLIETVLEHRVDLVLISGDVYDRALPNVDAVALFDTALGRLRAAGAAVVATSGNHDSALRLGFGSSLMEAAGVFLRTRIEDLDVPAVFAADGFELLVYGLPYLEPRMVAEALGVTEPGHPPVIRAALERVRADWAERRAAADRPVHAIVMAHVFAAGGEPAESERALSIGGLDIVPVPYFTDFDYAALGHLHGRQKLADNVRYSGSPIPYSFSEAGHTKGALLLEFDADGLGEVQPIDWPAAKPLAVLRGHLEELLADPDLAPAEAAWCQITLTDTDRPAAAIERLRTRFPDTLALNFEPEGRAEPQHASYGERLAAAATPLQVCAGFVDHVRQRPADAAETALLERVLADATAAAVTR</sequence>
<evidence type="ECO:0000256" key="7">
    <source>
        <dbReference type="RuleBase" id="RU363069"/>
    </source>
</evidence>
<keyword evidence="5 7" id="KW-0378">Hydrolase</keyword>
<keyword evidence="6 7" id="KW-0269">Exonuclease</keyword>
<accession>A0A839QNR8</accession>
<evidence type="ECO:0000313" key="11">
    <source>
        <dbReference type="Proteomes" id="UP000523000"/>
    </source>
</evidence>
<name>A0A839QNR8_9MICC</name>
<dbReference type="Pfam" id="PF00149">
    <property type="entry name" value="Metallophos"/>
    <property type="match status" value="1"/>
</dbReference>
<evidence type="ECO:0000259" key="9">
    <source>
        <dbReference type="Pfam" id="PF12320"/>
    </source>
</evidence>
<dbReference type="GO" id="GO:0006260">
    <property type="term" value="P:DNA replication"/>
    <property type="evidence" value="ECO:0007669"/>
    <property type="project" value="UniProtKB-KW"/>
</dbReference>
<dbReference type="AlphaFoldDB" id="A0A839QNR8"/>
<dbReference type="InterPro" id="IPR029052">
    <property type="entry name" value="Metallo-depent_PP-like"/>
</dbReference>
<evidence type="ECO:0000256" key="3">
    <source>
        <dbReference type="ARBA" id="ARBA00013365"/>
    </source>
</evidence>
<dbReference type="Proteomes" id="UP000523000">
    <property type="component" value="Unassembled WGS sequence"/>
</dbReference>
<dbReference type="Gene3D" id="3.60.21.10">
    <property type="match status" value="1"/>
</dbReference>
<dbReference type="InterPro" id="IPR050535">
    <property type="entry name" value="DNA_Repair-Maintenance_Comp"/>
</dbReference>
<dbReference type="SUPFAM" id="SSF56300">
    <property type="entry name" value="Metallo-dependent phosphatases"/>
    <property type="match status" value="1"/>
</dbReference>
<dbReference type="GO" id="GO:0008408">
    <property type="term" value="F:3'-5' exonuclease activity"/>
    <property type="evidence" value="ECO:0007669"/>
    <property type="project" value="InterPro"/>
</dbReference>
<dbReference type="Pfam" id="PF12320">
    <property type="entry name" value="SbcD_C"/>
    <property type="match status" value="1"/>
</dbReference>
<keyword evidence="11" id="KW-1185">Reference proteome</keyword>
<dbReference type="GO" id="GO:0006310">
    <property type="term" value="P:DNA recombination"/>
    <property type="evidence" value="ECO:0007669"/>
    <property type="project" value="UniProtKB-KW"/>
</dbReference>
<protein>
    <recommendedName>
        <fullName evidence="3 7">Nuclease SbcCD subunit D</fullName>
    </recommendedName>
</protein>
<dbReference type="InterPro" id="IPR041796">
    <property type="entry name" value="Mre11_N"/>
</dbReference>
<dbReference type="GO" id="GO:0004519">
    <property type="term" value="F:endonuclease activity"/>
    <property type="evidence" value="ECO:0007669"/>
    <property type="project" value="UniProtKB-KW"/>
</dbReference>
<dbReference type="PANTHER" id="PTHR30337">
    <property type="entry name" value="COMPONENT OF ATP-DEPENDENT DSDNA EXONUCLEASE"/>
    <property type="match status" value="1"/>
</dbReference>
<keyword evidence="7" id="KW-0235">DNA replication</keyword>
<dbReference type="InterPro" id="IPR026843">
    <property type="entry name" value="SbcD_C"/>
</dbReference>
<evidence type="ECO:0000256" key="5">
    <source>
        <dbReference type="ARBA" id="ARBA00022801"/>
    </source>
</evidence>
<feature type="domain" description="Calcineurin-like phosphoesterase" evidence="8">
    <location>
        <begin position="1"/>
        <end position="221"/>
    </location>
</feature>
<comment type="caution">
    <text evidence="10">The sequence shown here is derived from an EMBL/GenBank/DDBJ whole genome shotgun (WGS) entry which is preliminary data.</text>
</comment>
<keyword evidence="7" id="KW-0255">Endonuclease</keyword>
<evidence type="ECO:0000256" key="6">
    <source>
        <dbReference type="ARBA" id="ARBA00022839"/>
    </source>
</evidence>
<dbReference type="EMBL" id="JACHVS010000001">
    <property type="protein sequence ID" value="MBB2996424.1"/>
    <property type="molecule type" value="Genomic_DNA"/>
</dbReference>
<dbReference type="InterPro" id="IPR004843">
    <property type="entry name" value="Calcineurin-like_PHP"/>
</dbReference>
<reference evidence="10 11" key="1">
    <citation type="submission" date="2020-08" db="EMBL/GenBank/DDBJ databases">
        <title>Sequencing the genomes of 1000 actinobacteria strains.</title>
        <authorList>
            <person name="Klenk H.-P."/>
        </authorList>
    </citation>
    <scope>NUCLEOTIDE SEQUENCE [LARGE SCALE GENOMIC DNA]</scope>
    <source>
        <strain evidence="10 11">DSM 22826</strain>
    </source>
</reference>
<comment type="subunit">
    <text evidence="2 7">Heterodimer of SbcC and SbcD.</text>
</comment>
<evidence type="ECO:0000313" key="10">
    <source>
        <dbReference type="EMBL" id="MBB2996424.1"/>
    </source>
</evidence>
<evidence type="ECO:0000256" key="4">
    <source>
        <dbReference type="ARBA" id="ARBA00022722"/>
    </source>
</evidence>
<proteinExistence type="inferred from homology"/>
<dbReference type="PANTHER" id="PTHR30337:SF0">
    <property type="entry name" value="NUCLEASE SBCCD SUBUNIT D"/>
    <property type="match status" value="1"/>
</dbReference>
<keyword evidence="7" id="KW-0233">DNA recombination</keyword>
<dbReference type="InterPro" id="IPR004593">
    <property type="entry name" value="SbcD"/>
</dbReference>
<evidence type="ECO:0000256" key="2">
    <source>
        <dbReference type="ARBA" id="ARBA00011322"/>
    </source>
</evidence>
<evidence type="ECO:0000259" key="8">
    <source>
        <dbReference type="Pfam" id="PF00149"/>
    </source>
</evidence>
<dbReference type="RefSeq" id="WP_183511698.1">
    <property type="nucleotide sequence ID" value="NZ_BAABGK010000012.1"/>
</dbReference>
<organism evidence="10 11">
    <name type="scientific">Paeniglutamicibacter cryotolerans</name>
    <dbReference type="NCBI Taxonomy" id="670079"/>
    <lineage>
        <taxon>Bacteria</taxon>
        <taxon>Bacillati</taxon>
        <taxon>Actinomycetota</taxon>
        <taxon>Actinomycetes</taxon>
        <taxon>Micrococcales</taxon>
        <taxon>Micrococcaceae</taxon>
        <taxon>Paeniglutamicibacter</taxon>
    </lineage>
</organism>
<gene>
    <name evidence="7" type="primary">sbcD</name>
    <name evidence="10" type="ORF">E9229_002615</name>
</gene>
<feature type="domain" description="Nuclease SbcCD subunit D C-terminal" evidence="9">
    <location>
        <begin position="272"/>
        <end position="356"/>
    </location>
</feature>
<dbReference type="NCBIfam" id="TIGR00619">
    <property type="entry name" value="sbcd"/>
    <property type="match status" value="1"/>
</dbReference>